<dbReference type="Proteomes" id="UP001057233">
    <property type="component" value="Segment"/>
</dbReference>
<organism evidence="1 2">
    <name type="scientific">Rhodococcus phage Mbo2</name>
    <dbReference type="NCBI Taxonomy" id="2936911"/>
    <lineage>
        <taxon>Viruses</taxon>
        <taxon>Duplodnaviria</taxon>
        <taxon>Heunggongvirae</taxon>
        <taxon>Uroviricota</taxon>
        <taxon>Caudoviricetes</taxon>
        <taxon>Caudoviricetes incertae sedis</taxon>
        <taxon>Mboduovirus</taxon>
        <taxon>Mboduovirus mbo2</taxon>
    </lineage>
</organism>
<name>A0A9E7LH81_9CAUD</name>
<dbReference type="Pfam" id="PF11753">
    <property type="entry name" value="DUF3310"/>
    <property type="match status" value="1"/>
</dbReference>
<accession>A0A9E7LH81</accession>
<protein>
    <submittedName>
        <fullName evidence="1">Uncharacterized protein</fullName>
    </submittedName>
</protein>
<dbReference type="InterPro" id="IPR021739">
    <property type="entry name" value="SaV-like"/>
</dbReference>
<sequence length="287" mass="32847">MSDNTTEDLVNHPRHYNSHPSGVEVIEVIREMHNPNLSSAWKYLSRHELKGNPIQDLDKARWHIEDEEKRRAEWESGGLRGVEVVVITDLGYVEAYAPFYRYIAKESDLELRDALVDIWNADKIDMQDEMSRRSEAELSRAKQFCLSRIRHYKAQETGGTKVVMGAAERAADEEANRRSADEFYRAAPEPVKRVIDVEAARKLMPDDDAPLPVKKIKVKKAVEPTDTIARSVGHNRNDFVGKQLLTEDGWIQISAIKVTRGGIVWITTADDGEYRFKPRDMITTKED</sequence>
<gene>
    <name evidence="1" type="ORF">Mbo2_068</name>
</gene>
<evidence type="ECO:0000313" key="1">
    <source>
        <dbReference type="EMBL" id="URG17438.1"/>
    </source>
</evidence>
<evidence type="ECO:0000313" key="2">
    <source>
        <dbReference type="Proteomes" id="UP001057233"/>
    </source>
</evidence>
<keyword evidence="2" id="KW-1185">Reference proteome</keyword>
<proteinExistence type="predicted"/>
<reference evidence="1" key="1">
    <citation type="submission" date="2022-04" db="EMBL/GenBank/DDBJ databases">
        <authorList>
            <person name="Hwangbo M."/>
            <person name="Wang B."/>
            <person name="Gill J.J."/>
            <person name="Chu K.-H."/>
            <person name="Young R."/>
        </authorList>
    </citation>
    <scope>NUCLEOTIDE SEQUENCE</scope>
</reference>
<dbReference type="EMBL" id="ON191531">
    <property type="protein sequence ID" value="URG17438.1"/>
    <property type="molecule type" value="Genomic_DNA"/>
</dbReference>